<dbReference type="PROSITE" id="PS00109">
    <property type="entry name" value="PROTEIN_KINASE_TYR"/>
    <property type="match status" value="1"/>
</dbReference>
<name>A0A4Q2DBG1_9AGAR</name>
<dbReference type="GO" id="GO:0004672">
    <property type="term" value="F:protein kinase activity"/>
    <property type="evidence" value="ECO:0007669"/>
    <property type="project" value="InterPro"/>
</dbReference>
<dbReference type="STRING" id="2316362.A0A4Q2DBG1"/>
<comment type="caution">
    <text evidence="3">The sequence shown here is derived from an EMBL/GenBank/DDBJ whole genome shotgun (WGS) entry which is preliminary data.</text>
</comment>
<feature type="compositionally biased region" description="Polar residues" evidence="1">
    <location>
        <begin position="473"/>
        <end position="491"/>
    </location>
</feature>
<dbReference type="SUPFAM" id="SSF56112">
    <property type="entry name" value="Protein kinase-like (PK-like)"/>
    <property type="match status" value="1"/>
</dbReference>
<sequence length="576" mass="64608">MNEYAKNIFIEQPNRFFVRSMVITERQAQVFHFDRSGVQHSPLFNIHDKPETLVRLILGLLTSQERMLGLDDTIQWTASPDGTKTRGFVRTVGPNAVATTYELITSEDPIVRSNLLGRGTTCWAANSDGGEKLIIKDYWIVDSPADRRPSEFSLLEEVEGLPGVCQMISYEDNRAQTRDFRGDTSSFPQGVFLNRRNIRIVMKAHGPLIESFTSIEQLLGALRDAIAAHKALVTRNIIHRDISPNNILLREGGTKEGPRGIIIDLDHALRTTGPASEVCVDFKTGTRMFQSAMVLKSCEMFPEYIPLYDYLDDLEAFFWVLVYIIISYRPNGDRMPRTGFQDRTMRGWSQEGPGIAHDCKRSFLIFSSTVYAMRKTMDPGWQVIYDDLFLGFRTFVRDITDEKDSLLYTSCTELPDGTLAPSRFEPILARIDDHYNRVLALFDVALEKIATCSPTIAPGPSNPPTQPAFTPAPLSTNSGHASDSPSVATSTTTVEEAILVEKTSTSPLDTKSVCASSSSSHAANLSTPHPRPKRRSKEAELDDELSKDPKRRCPPSRRQFREILGPVYQFCRALLE</sequence>
<reference evidence="3 4" key="1">
    <citation type="submission" date="2019-01" db="EMBL/GenBank/DDBJ databases">
        <title>Draft genome sequence of Psathyrella aberdarensis IHI B618.</title>
        <authorList>
            <person name="Buettner E."/>
            <person name="Kellner H."/>
        </authorList>
    </citation>
    <scope>NUCLEOTIDE SEQUENCE [LARGE SCALE GENOMIC DNA]</scope>
    <source>
        <strain evidence="3 4">IHI B618</strain>
    </source>
</reference>
<evidence type="ECO:0000259" key="2">
    <source>
        <dbReference type="Pfam" id="PF17667"/>
    </source>
</evidence>
<feature type="region of interest" description="Disordered" evidence="1">
    <location>
        <begin position="455"/>
        <end position="491"/>
    </location>
</feature>
<dbReference type="Pfam" id="PF17667">
    <property type="entry name" value="Pkinase_fungal"/>
    <property type="match status" value="2"/>
</dbReference>
<evidence type="ECO:0000256" key="1">
    <source>
        <dbReference type="SAM" id="MobiDB-lite"/>
    </source>
</evidence>
<dbReference type="Gene3D" id="1.10.510.10">
    <property type="entry name" value="Transferase(Phosphotransferase) domain 1"/>
    <property type="match status" value="1"/>
</dbReference>
<dbReference type="OrthoDB" id="2749836at2759"/>
<feature type="region of interest" description="Disordered" evidence="1">
    <location>
        <begin position="508"/>
        <end position="559"/>
    </location>
</feature>
<evidence type="ECO:0000313" key="4">
    <source>
        <dbReference type="Proteomes" id="UP000290288"/>
    </source>
</evidence>
<gene>
    <name evidence="3" type="ORF">EST38_g8910</name>
</gene>
<dbReference type="PANTHER" id="PTHR38248:SF2">
    <property type="entry name" value="FUNK1 11"/>
    <property type="match status" value="1"/>
</dbReference>
<dbReference type="PANTHER" id="PTHR38248">
    <property type="entry name" value="FUNK1 6"/>
    <property type="match status" value="1"/>
</dbReference>
<dbReference type="EMBL" id="SDEE01000385">
    <property type="protein sequence ID" value="RXW16943.1"/>
    <property type="molecule type" value="Genomic_DNA"/>
</dbReference>
<dbReference type="InterPro" id="IPR011009">
    <property type="entry name" value="Kinase-like_dom_sf"/>
</dbReference>
<dbReference type="Proteomes" id="UP000290288">
    <property type="component" value="Unassembled WGS sequence"/>
</dbReference>
<accession>A0A4Q2DBG1</accession>
<evidence type="ECO:0000313" key="3">
    <source>
        <dbReference type="EMBL" id="RXW16943.1"/>
    </source>
</evidence>
<feature type="domain" description="Fungal-type protein kinase" evidence="2">
    <location>
        <begin position="192"/>
        <end position="324"/>
    </location>
</feature>
<protein>
    <recommendedName>
        <fullName evidence="2">Fungal-type protein kinase domain-containing protein</fullName>
    </recommendedName>
</protein>
<feature type="domain" description="Fungal-type protein kinase" evidence="2">
    <location>
        <begin position="3"/>
        <end position="174"/>
    </location>
</feature>
<dbReference type="InterPro" id="IPR040976">
    <property type="entry name" value="Pkinase_fungal"/>
</dbReference>
<dbReference type="AlphaFoldDB" id="A0A4Q2DBG1"/>
<feature type="compositionally biased region" description="Low complexity" evidence="1">
    <location>
        <begin position="512"/>
        <end position="526"/>
    </location>
</feature>
<keyword evidence="4" id="KW-1185">Reference proteome</keyword>
<proteinExistence type="predicted"/>
<dbReference type="InterPro" id="IPR008266">
    <property type="entry name" value="Tyr_kinase_AS"/>
</dbReference>
<organism evidence="3 4">
    <name type="scientific">Candolleomyces aberdarensis</name>
    <dbReference type="NCBI Taxonomy" id="2316362"/>
    <lineage>
        <taxon>Eukaryota</taxon>
        <taxon>Fungi</taxon>
        <taxon>Dikarya</taxon>
        <taxon>Basidiomycota</taxon>
        <taxon>Agaricomycotina</taxon>
        <taxon>Agaricomycetes</taxon>
        <taxon>Agaricomycetidae</taxon>
        <taxon>Agaricales</taxon>
        <taxon>Agaricineae</taxon>
        <taxon>Psathyrellaceae</taxon>
        <taxon>Candolleomyces</taxon>
    </lineage>
</organism>